<dbReference type="InterPro" id="IPR015421">
    <property type="entry name" value="PyrdxlP-dep_Trfase_major"/>
</dbReference>
<dbReference type="AlphaFoldDB" id="A0A382GM83"/>
<dbReference type="InterPro" id="IPR015424">
    <property type="entry name" value="PyrdxlP-dep_Trfase"/>
</dbReference>
<dbReference type="Gene3D" id="3.40.640.10">
    <property type="entry name" value="Type I PLP-dependent aspartate aminotransferase-like (Major domain)"/>
    <property type="match status" value="1"/>
</dbReference>
<dbReference type="SUPFAM" id="SSF53383">
    <property type="entry name" value="PLP-dependent transferases"/>
    <property type="match status" value="1"/>
</dbReference>
<evidence type="ECO:0000313" key="2">
    <source>
        <dbReference type="EMBL" id="SVB75713.1"/>
    </source>
</evidence>
<name>A0A382GM83_9ZZZZ</name>
<accession>A0A382GM83</accession>
<reference evidence="2" key="1">
    <citation type="submission" date="2018-05" db="EMBL/GenBank/DDBJ databases">
        <authorList>
            <person name="Lanie J.A."/>
            <person name="Ng W.-L."/>
            <person name="Kazmierczak K.M."/>
            <person name="Andrzejewski T.M."/>
            <person name="Davidsen T.M."/>
            <person name="Wayne K.J."/>
            <person name="Tettelin H."/>
            <person name="Glass J.I."/>
            <person name="Rusch D."/>
            <person name="Podicherti R."/>
            <person name="Tsui H.-C.T."/>
            <person name="Winkler M.E."/>
        </authorList>
    </citation>
    <scope>NUCLEOTIDE SEQUENCE</scope>
</reference>
<dbReference type="EMBL" id="UINC01056090">
    <property type="protein sequence ID" value="SVB75713.1"/>
    <property type="molecule type" value="Genomic_DNA"/>
</dbReference>
<organism evidence="2">
    <name type="scientific">marine metagenome</name>
    <dbReference type="NCBI Taxonomy" id="408172"/>
    <lineage>
        <taxon>unclassified sequences</taxon>
        <taxon>metagenomes</taxon>
        <taxon>ecological metagenomes</taxon>
    </lineage>
</organism>
<proteinExistence type="predicted"/>
<feature type="domain" description="Aminotransferase class V" evidence="1">
    <location>
        <begin position="2"/>
        <end position="85"/>
    </location>
</feature>
<dbReference type="Pfam" id="PF00266">
    <property type="entry name" value="Aminotran_5"/>
    <property type="match status" value="1"/>
</dbReference>
<protein>
    <recommendedName>
        <fullName evidence="1">Aminotransferase class V domain-containing protein</fullName>
    </recommendedName>
</protein>
<feature type="non-terminal residue" evidence="2">
    <location>
        <position position="96"/>
    </location>
</feature>
<sequence>MTRNASEALHLQTIGLKLNQGDEVIITTQEHPAGLRPWMFRKKQDGITVKPVYIPSPLTSVSNTVSRIADSISPKTKAISFCHVTRGGHLYPVKKL</sequence>
<dbReference type="InterPro" id="IPR000192">
    <property type="entry name" value="Aminotrans_V_dom"/>
</dbReference>
<evidence type="ECO:0000259" key="1">
    <source>
        <dbReference type="Pfam" id="PF00266"/>
    </source>
</evidence>
<gene>
    <name evidence="2" type="ORF">METZ01_LOCUS228567</name>
</gene>